<dbReference type="GeneID" id="74913954"/>
<dbReference type="KEGG" id="lfv:LF543_06265"/>
<keyword evidence="5 8" id="KW-0812">Transmembrane</keyword>
<feature type="transmembrane region" description="Helical" evidence="8">
    <location>
        <begin position="171"/>
        <end position="191"/>
    </location>
</feature>
<evidence type="ECO:0000256" key="1">
    <source>
        <dbReference type="ARBA" id="ARBA00004651"/>
    </source>
</evidence>
<proteinExistence type="inferred from homology"/>
<evidence type="ECO:0000313" key="12">
    <source>
        <dbReference type="Proteomes" id="UP000327194"/>
    </source>
</evidence>
<evidence type="ECO:0000256" key="2">
    <source>
        <dbReference type="ARBA" id="ARBA00010145"/>
    </source>
</evidence>
<dbReference type="PATRIC" id="fig|1614.7.peg.1235"/>
<name>A0A0C1LX11_9LACO</name>
<dbReference type="InterPro" id="IPR004776">
    <property type="entry name" value="Mem_transp_PIN-like"/>
</dbReference>
<evidence type="ECO:0000256" key="4">
    <source>
        <dbReference type="ARBA" id="ARBA00022475"/>
    </source>
</evidence>
<feature type="transmembrane region" description="Helical" evidence="8">
    <location>
        <begin position="203"/>
        <end position="223"/>
    </location>
</feature>
<feature type="transmembrane region" description="Helical" evidence="8">
    <location>
        <begin position="68"/>
        <end position="90"/>
    </location>
</feature>
<dbReference type="InterPro" id="IPR038770">
    <property type="entry name" value="Na+/solute_symporter_sf"/>
</dbReference>
<feature type="transmembrane region" description="Helical" evidence="8">
    <location>
        <begin position="36"/>
        <end position="56"/>
    </location>
</feature>
<evidence type="ECO:0000313" key="9">
    <source>
        <dbReference type="EMBL" id="KID41150.1"/>
    </source>
</evidence>
<evidence type="ECO:0000313" key="10">
    <source>
        <dbReference type="EMBL" id="QFX93161.1"/>
    </source>
</evidence>
<reference evidence="10 12" key="2">
    <citation type="submission" date="2019-10" db="EMBL/GenBank/DDBJ databases">
        <title>Genome sequencing of Lactobacillus fructivorans.</title>
        <authorList>
            <person name="Kim K."/>
        </authorList>
    </citation>
    <scope>NUCLEOTIDE SEQUENCE [LARGE SCALE GENOMIC DNA]</scope>
    <source>
        <strain evidence="10 12">LF543</strain>
    </source>
</reference>
<dbReference type="PANTHER" id="PTHR36838:SF1">
    <property type="entry name" value="SLR1864 PROTEIN"/>
    <property type="match status" value="1"/>
</dbReference>
<organism evidence="9 11">
    <name type="scientific">Fructilactobacillus fructivorans</name>
    <dbReference type="NCBI Taxonomy" id="1614"/>
    <lineage>
        <taxon>Bacteria</taxon>
        <taxon>Bacillati</taxon>
        <taxon>Bacillota</taxon>
        <taxon>Bacilli</taxon>
        <taxon>Lactobacillales</taxon>
        <taxon>Lactobacillaceae</taxon>
        <taxon>Fructilactobacillus</taxon>
    </lineage>
</organism>
<feature type="transmembrane region" description="Helical" evidence="8">
    <location>
        <begin position="130"/>
        <end position="150"/>
    </location>
</feature>
<dbReference type="PANTHER" id="PTHR36838">
    <property type="entry name" value="AUXIN EFFLUX CARRIER FAMILY PROTEIN"/>
    <property type="match status" value="1"/>
</dbReference>
<dbReference type="RefSeq" id="WP_010022989.1">
    <property type="nucleotide sequence ID" value="NZ_AZDS01000004.1"/>
</dbReference>
<accession>A0A0C1LX11</accession>
<evidence type="ECO:0000256" key="5">
    <source>
        <dbReference type="ARBA" id="ARBA00022692"/>
    </source>
</evidence>
<evidence type="ECO:0000256" key="3">
    <source>
        <dbReference type="ARBA" id="ARBA00022448"/>
    </source>
</evidence>
<dbReference type="Gene3D" id="1.20.1530.20">
    <property type="match status" value="1"/>
</dbReference>
<evidence type="ECO:0000256" key="6">
    <source>
        <dbReference type="ARBA" id="ARBA00022989"/>
    </source>
</evidence>
<feature type="transmembrane region" description="Helical" evidence="8">
    <location>
        <begin position="300"/>
        <end position="322"/>
    </location>
</feature>
<keyword evidence="11" id="KW-1185">Reference proteome</keyword>
<dbReference type="GO" id="GO:0005886">
    <property type="term" value="C:plasma membrane"/>
    <property type="evidence" value="ECO:0007669"/>
    <property type="project" value="UniProtKB-SubCell"/>
</dbReference>
<dbReference type="OrthoDB" id="9798064at2"/>
<protein>
    <submittedName>
        <fullName evidence="10">AEC family transporter</fullName>
    </submittedName>
    <submittedName>
        <fullName evidence="9">Malate permease</fullName>
    </submittedName>
</protein>
<keyword evidence="3" id="KW-0813">Transport</keyword>
<gene>
    <name evidence="10" type="ORF">LF543_06265</name>
    <name evidence="9" type="ORF">LfDm3_1296</name>
</gene>
<feature type="transmembrane region" description="Helical" evidence="8">
    <location>
        <begin position="6"/>
        <end position="24"/>
    </location>
</feature>
<dbReference type="EMBL" id="JOJZ01000024">
    <property type="protein sequence ID" value="KID41150.1"/>
    <property type="molecule type" value="Genomic_DNA"/>
</dbReference>
<keyword evidence="7 8" id="KW-0472">Membrane</keyword>
<feature type="transmembrane region" description="Helical" evidence="8">
    <location>
        <begin position="235"/>
        <end position="257"/>
    </location>
</feature>
<feature type="transmembrane region" description="Helical" evidence="8">
    <location>
        <begin position="102"/>
        <end position="124"/>
    </location>
</feature>
<keyword evidence="6 8" id="KW-1133">Transmembrane helix</keyword>
<sequence>MTAFIASLESVAEIVIIIALGYFIRRSGKMTDGFKGNVSFLIMNIALPVSIFISVLDNLNRGKLVGLAGGLLYTLISFTLGYLIAILLVFVLRIKKGRRGAFINMSVNANTIFMGLPLNIALFGNSGMTYFLVYYVMNTVSTWAIGIFFISGDDPTKQKGDSKKKLSLKQILPPPLIGFILGLAWIVIINVKLPMWIDKTCNMIGGLVTPLALIYIGIILADAGLSSIHFDKDTIAGLVGRFVIAPAIMIGTLLVFMHSGISVTYPEFGTLVIQSATPELAVLPILVSQAHGDVDYATNLVVTSTVLFVVVVPILMEVINFIV</sequence>
<dbReference type="Proteomes" id="UP000031397">
    <property type="component" value="Unassembled WGS sequence"/>
</dbReference>
<comment type="subcellular location">
    <subcellularLocation>
        <location evidence="1">Cell membrane</location>
        <topology evidence="1">Multi-pass membrane protein</topology>
    </subcellularLocation>
</comment>
<dbReference type="Pfam" id="PF03547">
    <property type="entry name" value="Mem_trans"/>
    <property type="match status" value="1"/>
</dbReference>
<keyword evidence="4" id="KW-1003">Cell membrane</keyword>
<reference evidence="9 11" key="1">
    <citation type="submission" date="2014-06" db="EMBL/GenBank/DDBJ databases">
        <title>Functional and comparative genomic analyses of the Drosophila gut microbiota identify candidate symbiosis factors.</title>
        <authorList>
            <person name="Newell P.D."/>
            <person name="Chaston J.M."/>
            <person name="Douglas A.E."/>
        </authorList>
    </citation>
    <scope>NUCLEOTIDE SEQUENCE [LARGE SCALE GENOMIC DNA]</scope>
    <source>
        <strain evidence="9 11">DmCS_002</strain>
    </source>
</reference>
<dbReference type="GO" id="GO:0055085">
    <property type="term" value="P:transmembrane transport"/>
    <property type="evidence" value="ECO:0007669"/>
    <property type="project" value="InterPro"/>
</dbReference>
<evidence type="ECO:0000256" key="8">
    <source>
        <dbReference type="SAM" id="Phobius"/>
    </source>
</evidence>
<dbReference type="Proteomes" id="UP000327194">
    <property type="component" value="Chromosome"/>
</dbReference>
<comment type="similarity">
    <text evidence="2">Belongs to the auxin efflux carrier (TC 2.A.69) family.</text>
</comment>
<evidence type="ECO:0000313" key="11">
    <source>
        <dbReference type="Proteomes" id="UP000031397"/>
    </source>
</evidence>
<evidence type="ECO:0000256" key="7">
    <source>
        <dbReference type="ARBA" id="ARBA00023136"/>
    </source>
</evidence>
<dbReference type="EMBL" id="CP045562">
    <property type="protein sequence ID" value="QFX93161.1"/>
    <property type="molecule type" value="Genomic_DNA"/>
</dbReference>
<dbReference type="AlphaFoldDB" id="A0A0C1LX11"/>